<evidence type="ECO:0000313" key="3">
    <source>
        <dbReference type="EMBL" id="MFC4309575.1"/>
    </source>
</evidence>
<dbReference type="RefSeq" id="WP_380596620.1">
    <property type="nucleotide sequence ID" value="NZ_JBHSDU010000003.1"/>
</dbReference>
<organism evidence="3 4">
    <name type="scientific">Steroidobacter flavus</name>
    <dbReference type="NCBI Taxonomy" id="1842136"/>
    <lineage>
        <taxon>Bacteria</taxon>
        <taxon>Pseudomonadati</taxon>
        <taxon>Pseudomonadota</taxon>
        <taxon>Gammaproteobacteria</taxon>
        <taxon>Steroidobacterales</taxon>
        <taxon>Steroidobacteraceae</taxon>
        <taxon>Steroidobacter</taxon>
    </lineage>
</organism>
<evidence type="ECO:0000313" key="4">
    <source>
        <dbReference type="Proteomes" id="UP001595904"/>
    </source>
</evidence>
<dbReference type="EMBL" id="JBHSDU010000003">
    <property type="protein sequence ID" value="MFC4309575.1"/>
    <property type="molecule type" value="Genomic_DNA"/>
</dbReference>
<sequence length="107" mass="11852">MPVPWLQIVQLVPSIVDVSRELLKRTKQLPPPEVVSAPQDVDELIQRVLRLEENERRQAELVNEMAQQLANLTRAVTSLHRQSLWLGGTAVVAIVVAVIAIGMAATQ</sequence>
<accession>A0ABV8SQG6</accession>
<keyword evidence="4" id="KW-1185">Reference proteome</keyword>
<reference evidence="4" key="1">
    <citation type="journal article" date="2019" name="Int. J. Syst. Evol. Microbiol.">
        <title>The Global Catalogue of Microorganisms (GCM) 10K type strain sequencing project: providing services to taxonomists for standard genome sequencing and annotation.</title>
        <authorList>
            <consortium name="The Broad Institute Genomics Platform"/>
            <consortium name="The Broad Institute Genome Sequencing Center for Infectious Disease"/>
            <person name="Wu L."/>
            <person name="Ma J."/>
        </authorList>
    </citation>
    <scope>NUCLEOTIDE SEQUENCE [LARGE SCALE GENOMIC DNA]</scope>
    <source>
        <strain evidence="4">CGMCC 1.10759</strain>
    </source>
</reference>
<comment type="caution">
    <text evidence="3">The sequence shown here is derived from an EMBL/GenBank/DDBJ whole genome shotgun (WGS) entry which is preliminary data.</text>
</comment>
<evidence type="ECO:0000256" key="2">
    <source>
        <dbReference type="SAM" id="Phobius"/>
    </source>
</evidence>
<evidence type="ECO:0000256" key="1">
    <source>
        <dbReference type="SAM" id="Coils"/>
    </source>
</evidence>
<keyword evidence="2" id="KW-1133">Transmembrane helix</keyword>
<keyword evidence="1" id="KW-0175">Coiled coil</keyword>
<keyword evidence="2" id="KW-0812">Transmembrane</keyword>
<name>A0ABV8SQG6_9GAMM</name>
<gene>
    <name evidence="3" type="ORF">ACFPN2_10835</name>
</gene>
<feature type="transmembrane region" description="Helical" evidence="2">
    <location>
        <begin position="84"/>
        <end position="105"/>
    </location>
</feature>
<feature type="coiled-coil region" evidence="1">
    <location>
        <begin position="49"/>
        <end position="82"/>
    </location>
</feature>
<dbReference type="Proteomes" id="UP001595904">
    <property type="component" value="Unassembled WGS sequence"/>
</dbReference>
<keyword evidence="2" id="KW-0472">Membrane</keyword>
<protein>
    <recommendedName>
        <fullName evidence="5">Chemotaxis protein</fullName>
    </recommendedName>
</protein>
<evidence type="ECO:0008006" key="5">
    <source>
        <dbReference type="Google" id="ProtNLM"/>
    </source>
</evidence>
<proteinExistence type="predicted"/>